<keyword evidence="1" id="KW-0812">Transmembrane</keyword>
<feature type="transmembrane region" description="Helical" evidence="1">
    <location>
        <begin position="219"/>
        <end position="239"/>
    </location>
</feature>
<dbReference type="EMBL" id="CM002912">
    <property type="protein sequence ID" value="KMY97005.1"/>
    <property type="molecule type" value="Genomic_DNA"/>
</dbReference>
<accession>A0A0J9UCM4</accession>
<reference evidence="2" key="1">
    <citation type="journal article" date="2013" name="Genome Res.">
        <title>A second-generation assembly of the Drosophila simulans genome provides new insights into patterns of lineage-specific divergence.</title>
        <authorList>
            <person name="Hu T.T."/>
            <person name="Eisen M.B."/>
            <person name="Thornton K.R."/>
            <person name="Andolfatto P."/>
        </authorList>
    </citation>
    <scope>NUCLEOTIDE SEQUENCE [LARGE SCALE GENOMIC DNA]</scope>
    <source>
        <strain evidence="2">W501</strain>
    </source>
</reference>
<feature type="transmembrane region" description="Helical" evidence="1">
    <location>
        <begin position="153"/>
        <end position="174"/>
    </location>
</feature>
<evidence type="ECO:0008006" key="3">
    <source>
        <dbReference type="Google" id="ProtNLM"/>
    </source>
</evidence>
<dbReference type="AlphaFoldDB" id="A0A0J9UCM4"/>
<keyword evidence="1" id="KW-0472">Membrane</keyword>
<sequence length="422" mass="50318">MEKHATARGFCLCHLICVWYQTGRIGLYLGFYNVGYSEQMRQFVCDEQLYVQIMAFVNLLASWLYLCFSHRWIYDQFVNLLYVPLYIYFLILRRHLTKLLNECAGLHRSMQMIMGDRLCAKIPRECIYTLLLIIMIMLRILWQLRIYSVYQSIFIFGVAFIYHFELLFFGNYLIWLSCIFRSLNVFLAQDMRSDRLNILKGVLRQQTIIWRVHRTVSRYFALHIISFMIQPGIKICIILKCSGQQMNAQMISLMLHLLLLALFMIIASNLQKQHRKFQKNYLGLKDDPNYFVLKSWRLLQNRTLPQAFGVTFLRKREKVQYKQDVVTMLFSNNCSVLQLTKQPLCLTFFGFKAVRFGISLSMLRSCLKTHIRELLLMLVVRSLFNKNATSQDYEYESQDDFNGNVTQTISQVYRFYFYDEFE</sequence>
<name>A0A0J9UCM4_DROSI</name>
<feature type="transmembrane region" description="Helical" evidence="1">
    <location>
        <begin position="127"/>
        <end position="147"/>
    </location>
</feature>
<dbReference type="KEGG" id="dsi:Dsimw501_GD29458"/>
<feature type="transmembrane region" description="Helical" evidence="1">
    <location>
        <begin position="49"/>
        <end position="66"/>
    </location>
</feature>
<feature type="transmembrane region" description="Helical" evidence="1">
    <location>
        <begin position="72"/>
        <end position="91"/>
    </location>
</feature>
<protein>
    <recommendedName>
        <fullName evidence="3">Gustatory receptor</fullName>
    </recommendedName>
</protein>
<dbReference type="Proteomes" id="UP000035880">
    <property type="component" value="Chromosome 3L"/>
</dbReference>
<gene>
    <name evidence="2" type="primary">Dsim\GD29458</name>
    <name evidence="2" type="ORF">Dsimw501_GD29458</name>
</gene>
<evidence type="ECO:0000313" key="2">
    <source>
        <dbReference type="EMBL" id="KMY97005.1"/>
    </source>
</evidence>
<evidence type="ECO:0000256" key="1">
    <source>
        <dbReference type="SAM" id="Phobius"/>
    </source>
</evidence>
<organism evidence="2">
    <name type="scientific">Drosophila simulans</name>
    <name type="common">Fruit fly</name>
    <dbReference type="NCBI Taxonomy" id="7240"/>
    <lineage>
        <taxon>Eukaryota</taxon>
        <taxon>Metazoa</taxon>
        <taxon>Ecdysozoa</taxon>
        <taxon>Arthropoda</taxon>
        <taxon>Hexapoda</taxon>
        <taxon>Insecta</taxon>
        <taxon>Pterygota</taxon>
        <taxon>Neoptera</taxon>
        <taxon>Endopterygota</taxon>
        <taxon>Diptera</taxon>
        <taxon>Brachycera</taxon>
        <taxon>Muscomorpha</taxon>
        <taxon>Ephydroidea</taxon>
        <taxon>Drosophilidae</taxon>
        <taxon>Drosophila</taxon>
        <taxon>Sophophora</taxon>
    </lineage>
</organism>
<reference evidence="2" key="3">
    <citation type="submission" date="2015-04" db="EMBL/GenBank/DDBJ databases">
        <authorList>
            <consortium name="FlyBase"/>
        </authorList>
    </citation>
    <scope>NUCLEOTIDE SEQUENCE</scope>
    <source>
        <strain evidence="2">W501</strain>
    </source>
</reference>
<keyword evidence="1" id="KW-1133">Transmembrane helix</keyword>
<reference evidence="2" key="2">
    <citation type="submission" date="2014-06" db="EMBL/GenBank/DDBJ databases">
        <authorList>
            <person name="Hu T."/>
            <person name="Eisen M.B."/>
            <person name="Thornton K.R."/>
            <person name="Andolfatto P."/>
        </authorList>
    </citation>
    <scope>NUCLEOTIDE SEQUENCE</scope>
    <source>
        <strain evidence="2">W501</strain>
    </source>
</reference>
<proteinExistence type="predicted"/>
<feature type="transmembrane region" description="Helical" evidence="1">
    <location>
        <begin position="251"/>
        <end position="270"/>
    </location>
</feature>
<dbReference type="OrthoDB" id="7883847at2759"/>